<dbReference type="Proteomes" id="UP000036681">
    <property type="component" value="Unplaced"/>
</dbReference>
<name>A0A0M3HG73_ASCLU</name>
<dbReference type="PANTHER" id="PTHR24092">
    <property type="entry name" value="PROBABLE PHOSPHOLIPID-TRANSPORTING ATPASE"/>
    <property type="match status" value="1"/>
</dbReference>
<dbReference type="GO" id="GO:0005886">
    <property type="term" value="C:plasma membrane"/>
    <property type="evidence" value="ECO:0007669"/>
    <property type="project" value="TreeGrafter"/>
</dbReference>
<protein>
    <submittedName>
        <fullName evidence="2">VbhA domain-containing protein</fullName>
    </submittedName>
</protein>
<sequence length="93" mass="10884">MLLKVWLCWQTFAFKDSVILPRLSADVDRKLIETTTAHLVDFANCGYRTLCMAVTELTDKEYMEWEAGYYRASIALDSREMLIEQQAEKIERV</sequence>
<evidence type="ECO:0000313" key="1">
    <source>
        <dbReference type="Proteomes" id="UP000036681"/>
    </source>
</evidence>
<dbReference type="GO" id="GO:0045332">
    <property type="term" value="P:phospholipid translocation"/>
    <property type="evidence" value="ECO:0007669"/>
    <property type="project" value="TreeGrafter"/>
</dbReference>
<dbReference type="AlphaFoldDB" id="A0A0M3HG73"/>
<dbReference type="GO" id="GO:0140326">
    <property type="term" value="F:ATPase-coupled intramembrane lipid transporter activity"/>
    <property type="evidence" value="ECO:0007669"/>
    <property type="project" value="TreeGrafter"/>
</dbReference>
<evidence type="ECO:0000313" key="2">
    <source>
        <dbReference type="WBParaSite" id="ALUE_0000051801-mRNA-1"/>
    </source>
</evidence>
<keyword evidence="1" id="KW-1185">Reference proteome</keyword>
<proteinExistence type="predicted"/>
<organism evidence="1 2">
    <name type="scientific">Ascaris lumbricoides</name>
    <name type="common">Giant roundworm</name>
    <dbReference type="NCBI Taxonomy" id="6252"/>
    <lineage>
        <taxon>Eukaryota</taxon>
        <taxon>Metazoa</taxon>
        <taxon>Ecdysozoa</taxon>
        <taxon>Nematoda</taxon>
        <taxon>Chromadorea</taxon>
        <taxon>Rhabditida</taxon>
        <taxon>Spirurina</taxon>
        <taxon>Ascaridomorpha</taxon>
        <taxon>Ascaridoidea</taxon>
        <taxon>Ascarididae</taxon>
        <taxon>Ascaris</taxon>
    </lineage>
</organism>
<dbReference type="WBParaSite" id="ALUE_0000051801-mRNA-1">
    <property type="protein sequence ID" value="ALUE_0000051801-mRNA-1"/>
    <property type="gene ID" value="ALUE_0000051801"/>
</dbReference>
<reference evidence="2" key="1">
    <citation type="submission" date="2017-02" db="UniProtKB">
        <authorList>
            <consortium name="WormBaseParasite"/>
        </authorList>
    </citation>
    <scope>IDENTIFICATION</scope>
</reference>
<accession>A0A0M3HG73</accession>